<keyword evidence="6" id="KW-1185">Reference proteome</keyword>
<evidence type="ECO:0000256" key="1">
    <source>
        <dbReference type="SAM" id="Coils"/>
    </source>
</evidence>
<feature type="coiled-coil region" evidence="1">
    <location>
        <begin position="383"/>
        <end position="410"/>
    </location>
</feature>
<gene>
    <name evidence="5" type="ORF">KTAU_20570</name>
</gene>
<feature type="transmembrane region" description="Helical" evidence="3">
    <location>
        <begin position="349"/>
        <end position="370"/>
    </location>
</feature>
<dbReference type="InterPro" id="IPR003660">
    <property type="entry name" value="HAMP_dom"/>
</dbReference>
<feature type="transmembrane region" description="Helical" evidence="3">
    <location>
        <begin position="149"/>
        <end position="170"/>
    </location>
</feature>
<keyword evidence="3" id="KW-0812">Transmembrane</keyword>
<evidence type="ECO:0000256" key="3">
    <source>
        <dbReference type="SAM" id="Phobius"/>
    </source>
</evidence>
<feature type="transmembrane region" description="Helical" evidence="3">
    <location>
        <begin position="262"/>
        <end position="279"/>
    </location>
</feature>
<organism evidence="5 6">
    <name type="scientific">Thermogemmatispora aurantia</name>
    <dbReference type="NCBI Taxonomy" id="2045279"/>
    <lineage>
        <taxon>Bacteria</taxon>
        <taxon>Bacillati</taxon>
        <taxon>Chloroflexota</taxon>
        <taxon>Ktedonobacteria</taxon>
        <taxon>Thermogemmatisporales</taxon>
        <taxon>Thermogemmatisporaceae</taxon>
        <taxon>Thermogemmatispora</taxon>
    </lineage>
</organism>
<feature type="transmembrane region" description="Helical" evidence="3">
    <location>
        <begin position="33"/>
        <end position="57"/>
    </location>
</feature>
<feature type="transmembrane region" description="Helical" evidence="3">
    <location>
        <begin position="7"/>
        <end position="27"/>
    </location>
</feature>
<dbReference type="PROSITE" id="PS50885">
    <property type="entry name" value="HAMP"/>
    <property type="match status" value="1"/>
</dbReference>
<feature type="transmembrane region" description="Helical" evidence="3">
    <location>
        <begin position="77"/>
        <end position="97"/>
    </location>
</feature>
<keyword evidence="1" id="KW-0175">Coiled coil</keyword>
<proteinExistence type="predicted"/>
<dbReference type="AlphaFoldDB" id="A0A5J4K9Q8"/>
<feature type="transmembrane region" description="Helical" evidence="3">
    <location>
        <begin position="318"/>
        <end position="343"/>
    </location>
</feature>
<dbReference type="EMBL" id="BKZV01000002">
    <property type="protein sequence ID" value="GER83420.1"/>
    <property type="molecule type" value="Genomic_DNA"/>
</dbReference>
<dbReference type="GO" id="GO:0007165">
    <property type="term" value="P:signal transduction"/>
    <property type="evidence" value="ECO:0007669"/>
    <property type="project" value="InterPro"/>
</dbReference>
<reference evidence="5 6" key="1">
    <citation type="journal article" date="2019" name="Int. J. Syst. Evol. Microbiol.">
        <title>Thermogemmatispora aurantia sp. nov. and Thermogemmatispora argillosa sp. nov., within the class Ktedonobacteria, and emended description of the genus Thermogemmatispora.</title>
        <authorList>
            <person name="Zheng Y."/>
            <person name="Wang C.M."/>
            <person name="Sakai Y."/>
            <person name="Abe K."/>
            <person name="Yokota A."/>
            <person name="Yabe S."/>
        </authorList>
    </citation>
    <scope>NUCLEOTIDE SEQUENCE [LARGE SCALE GENOMIC DNA]</scope>
    <source>
        <strain evidence="5 6">A1-2</strain>
    </source>
</reference>
<dbReference type="RefSeq" id="WP_151728185.1">
    <property type="nucleotide sequence ID" value="NZ_BKZV01000002.1"/>
</dbReference>
<feature type="transmembrane region" description="Helical" evidence="3">
    <location>
        <begin position="123"/>
        <end position="142"/>
    </location>
</feature>
<protein>
    <recommendedName>
        <fullName evidence="4">HAMP domain-containing protein</fullName>
    </recommendedName>
</protein>
<comment type="caution">
    <text evidence="5">The sequence shown here is derived from an EMBL/GenBank/DDBJ whole genome shotgun (WGS) entry which is preliminary data.</text>
</comment>
<dbReference type="GO" id="GO:0016020">
    <property type="term" value="C:membrane"/>
    <property type="evidence" value="ECO:0007669"/>
    <property type="project" value="InterPro"/>
</dbReference>
<dbReference type="CDD" id="cd06225">
    <property type="entry name" value="HAMP"/>
    <property type="match status" value="1"/>
</dbReference>
<keyword evidence="3" id="KW-1133">Transmembrane helix</keyword>
<keyword evidence="3" id="KW-0472">Membrane</keyword>
<evidence type="ECO:0000256" key="2">
    <source>
        <dbReference type="SAM" id="MobiDB-lite"/>
    </source>
</evidence>
<feature type="domain" description="HAMP" evidence="4">
    <location>
        <begin position="405"/>
        <end position="458"/>
    </location>
</feature>
<sequence length="571" mass="61737">MSPPGRIGTVVLVGLSLIVLVMLWLPWPLLPFAVSTSAVALSVTLLAALLSLGAALFPERTASGRRYQPWSGHERAAWLCVAGGLLLRAMGISWQLMGTIPSSGLGHLASALPMSVQQLMPQVSLLLFSLLLFFSLFLWPAASAGRGRLLLALDVLLALLAIVGLARNLGVWATLGWPFTFEPPPWEASIIPLVDLLLVGAAVWLLLRLATASDSTYRRSPRRVSLLCLVTGLLLYALADLLLHRVSAWPRLGPVAEPQKELAAMMDVGLLLCGLAAYLRRVVTFGPTGAAEGEPLPSEETLLRQLGSRAVGSSSRLLLWHLPLCLPSLLLIACCAVLGWRAWQSGLQPFATELLILSLALLVACLRLLLTVGENRWLRHLLFRSYQEELEHLEVQLYSASRRSNALEAQLIHLKDVLARLAAGDLAARLDPTATDEELRPLALSLNQLADREMRLELWNERNQLLRRALEDLCAALERCPAGEPLIIPVSCEGVPQIERLLAITGLRQFAEPPRRLSGSAGNASALPPLAPPGLAAAGGPKTGASTEKLPVERLSAPVEPPLPEQSEPWL</sequence>
<feature type="region of interest" description="Disordered" evidence="2">
    <location>
        <begin position="514"/>
        <end position="571"/>
    </location>
</feature>
<feature type="compositionally biased region" description="Low complexity" evidence="2">
    <location>
        <begin position="521"/>
        <end position="545"/>
    </location>
</feature>
<feature type="transmembrane region" description="Helical" evidence="3">
    <location>
        <begin position="190"/>
        <end position="212"/>
    </location>
</feature>
<dbReference type="Proteomes" id="UP000334820">
    <property type="component" value="Unassembled WGS sequence"/>
</dbReference>
<feature type="transmembrane region" description="Helical" evidence="3">
    <location>
        <begin position="224"/>
        <end position="242"/>
    </location>
</feature>
<evidence type="ECO:0000313" key="5">
    <source>
        <dbReference type="EMBL" id="GER83420.1"/>
    </source>
</evidence>
<evidence type="ECO:0000313" key="6">
    <source>
        <dbReference type="Proteomes" id="UP000334820"/>
    </source>
</evidence>
<name>A0A5J4K9Q8_9CHLR</name>
<evidence type="ECO:0000259" key="4">
    <source>
        <dbReference type="PROSITE" id="PS50885"/>
    </source>
</evidence>
<accession>A0A5J4K9Q8</accession>